<sequence length="137" mass="14353">MKSLVSLFQAQAGCLRWCVLSSAIRVALVLQGGSSTAGKRLLPPGHGPGAAVTACPQPCFLDAAEVDRRRQDVAESPASASALFEPRGSRELFYHQQCPHGDPAEAGGAKRGESDPAVRRGHQHHFSCQASAPGALL</sequence>
<feature type="region of interest" description="Disordered" evidence="1">
    <location>
        <begin position="95"/>
        <end position="137"/>
    </location>
</feature>
<protein>
    <submittedName>
        <fullName evidence="2">Platelet and endothelial cell adhesion molecule 1</fullName>
    </submittedName>
</protein>
<reference evidence="2 3" key="1">
    <citation type="journal article" date="2020" name="Nature">
        <title>Six reference-quality genomes reveal evolution of bat adaptations.</title>
        <authorList>
            <person name="Jebb D."/>
            <person name="Huang Z."/>
            <person name="Pippel M."/>
            <person name="Hughes G.M."/>
            <person name="Lavrichenko K."/>
            <person name="Devanna P."/>
            <person name="Winkler S."/>
            <person name="Jermiin L.S."/>
            <person name="Skirmuntt E.C."/>
            <person name="Katzourakis A."/>
            <person name="Burkitt-Gray L."/>
            <person name="Ray D.A."/>
            <person name="Sullivan K.A.M."/>
            <person name="Roscito J.G."/>
            <person name="Kirilenko B.M."/>
            <person name="Davalos L.M."/>
            <person name="Corthals A.P."/>
            <person name="Power M.L."/>
            <person name="Jones G."/>
            <person name="Ransome R.D."/>
            <person name="Dechmann D.K.N."/>
            <person name="Locatelli A.G."/>
            <person name="Puechmaille S.J."/>
            <person name="Fedrigo O."/>
            <person name="Jarvis E.D."/>
            <person name="Hiller M."/>
            <person name="Vernes S.C."/>
            <person name="Myers E.W."/>
            <person name="Teeling E.C."/>
        </authorList>
    </citation>
    <scope>NUCLEOTIDE SEQUENCE [LARGE SCALE GENOMIC DNA]</scope>
    <source>
        <strain evidence="2">MPipKuh1</strain>
        <tissue evidence="2">Flight muscle</tissue>
    </source>
</reference>
<organism evidence="2 3">
    <name type="scientific">Pipistrellus kuhlii</name>
    <name type="common">Kuhl's pipistrelle</name>
    <dbReference type="NCBI Taxonomy" id="59472"/>
    <lineage>
        <taxon>Eukaryota</taxon>
        <taxon>Metazoa</taxon>
        <taxon>Chordata</taxon>
        <taxon>Craniata</taxon>
        <taxon>Vertebrata</taxon>
        <taxon>Euteleostomi</taxon>
        <taxon>Mammalia</taxon>
        <taxon>Eutheria</taxon>
        <taxon>Laurasiatheria</taxon>
        <taxon>Chiroptera</taxon>
        <taxon>Yangochiroptera</taxon>
        <taxon>Vespertilionidae</taxon>
        <taxon>Pipistrellus</taxon>
    </lineage>
</organism>
<dbReference type="AlphaFoldDB" id="A0A7J7U8J5"/>
<evidence type="ECO:0000313" key="2">
    <source>
        <dbReference type="EMBL" id="KAF6309193.1"/>
    </source>
</evidence>
<name>A0A7J7U8J5_PIPKU</name>
<feature type="compositionally biased region" description="Basic and acidic residues" evidence="1">
    <location>
        <begin position="108"/>
        <end position="118"/>
    </location>
</feature>
<comment type="caution">
    <text evidence="2">The sequence shown here is derived from an EMBL/GenBank/DDBJ whole genome shotgun (WGS) entry which is preliminary data.</text>
</comment>
<evidence type="ECO:0000256" key="1">
    <source>
        <dbReference type="SAM" id="MobiDB-lite"/>
    </source>
</evidence>
<dbReference type="EMBL" id="JACAGB010000022">
    <property type="protein sequence ID" value="KAF6309193.1"/>
    <property type="molecule type" value="Genomic_DNA"/>
</dbReference>
<gene>
    <name evidence="2" type="ORF">mPipKuh1_013341</name>
</gene>
<dbReference type="Proteomes" id="UP000558488">
    <property type="component" value="Unassembled WGS sequence"/>
</dbReference>
<proteinExistence type="predicted"/>
<keyword evidence="3" id="KW-1185">Reference proteome</keyword>
<accession>A0A7J7U8J5</accession>
<evidence type="ECO:0000313" key="3">
    <source>
        <dbReference type="Proteomes" id="UP000558488"/>
    </source>
</evidence>